<feature type="signal peptide" evidence="1">
    <location>
        <begin position="1"/>
        <end position="28"/>
    </location>
</feature>
<dbReference type="GO" id="GO:0004177">
    <property type="term" value="F:aminopeptidase activity"/>
    <property type="evidence" value="ECO:0007669"/>
    <property type="project" value="UniProtKB-KW"/>
</dbReference>
<keyword evidence="2" id="KW-0378">Hydrolase</keyword>
<comment type="caution">
    <text evidence="2">The sequence shown here is derived from an EMBL/GenBank/DDBJ whole genome shotgun (WGS) entry which is preliminary data.</text>
</comment>
<dbReference type="AlphaFoldDB" id="A0A917SZ16"/>
<keyword evidence="2" id="KW-0645">Protease</keyword>
<evidence type="ECO:0000313" key="3">
    <source>
        <dbReference type="Proteomes" id="UP000655208"/>
    </source>
</evidence>
<dbReference type="EMBL" id="BMNA01000004">
    <property type="protein sequence ID" value="GGM04428.1"/>
    <property type="molecule type" value="Genomic_DNA"/>
</dbReference>
<evidence type="ECO:0000256" key="1">
    <source>
        <dbReference type="SAM" id="SignalP"/>
    </source>
</evidence>
<accession>A0A917SZ16</accession>
<proteinExistence type="predicted"/>
<feature type="chain" id="PRO_5038832478" evidence="1">
    <location>
        <begin position="29"/>
        <end position="481"/>
    </location>
</feature>
<keyword evidence="2" id="KW-0031">Aminopeptidase</keyword>
<name>A0A917SZ16_9ACTN</name>
<dbReference type="SUPFAM" id="SSF55486">
    <property type="entry name" value="Metalloproteases ('zincins'), catalytic domain"/>
    <property type="match status" value="1"/>
</dbReference>
<dbReference type="RefSeq" id="WP_188941987.1">
    <property type="nucleotide sequence ID" value="NZ_BMNA01000004.1"/>
</dbReference>
<protein>
    <submittedName>
        <fullName evidence="2">Aminopeptidase</fullName>
    </submittedName>
</protein>
<dbReference type="PROSITE" id="PS51257">
    <property type="entry name" value="PROKAR_LIPOPROTEIN"/>
    <property type="match status" value="1"/>
</dbReference>
<dbReference type="Proteomes" id="UP000655208">
    <property type="component" value="Unassembled WGS sequence"/>
</dbReference>
<gene>
    <name evidence="2" type="ORF">GCM10011594_25800</name>
</gene>
<organism evidence="2 3">
    <name type="scientific">Nakamurella endophytica</name>
    <dbReference type="NCBI Taxonomy" id="1748367"/>
    <lineage>
        <taxon>Bacteria</taxon>
        <taxon>Bacillati</taxon>
        <taxon>Actinomycetota</taxon>
        <taxon>Actinomycetes</taxon>
        <taxon>Nakamurellales</taxon>
        <taxon>Nakamurellaceae</taxon>
        <taxon>Nakamurella</taxon>
    </lineage>
</organism>
<evidence type="ECO:0000313" key="2">
    <source>
        <dbReference type="EMBL" id="GGM04428.1"/>
    </source>
</evidence>
<keyword evidence="3" id="KW-1185">Reference proteome</keyword>
<reference evidence="2" key="2">
    <citation type="submission" date="2020-09" db="EMBL/GenBank/DDBJ databases">
        <authorList>
            <person name="Sun Q."/>
            <person name="Zhou Y."/>
        </authorList>
    </citation>
    <scope>NUCLEOTIDE SEQUENCE</scope>
    <source>
        <strain evidence="2">CGMCC 4.7308</strain>
    </source>
</reference>
<keyword evidence="1" id="KW-0732">Signal</keyword>
<reference evidence="2" key="1">
    <citation type="journal article" date="2014" name="Int. J. Syst. Evol. Microbiol.">
        <title>Complete genome sequence of Corynebacterium casei LMG S-19264T (=DSM 44701T), isolated from a smear-ripened cheese.</title>
        <authorList>
            <consortium name="US DOE Joint Genome Institute (JGI-PGF)"/>
            <person name="Walter F."/>
            <person name="Albersmeier A."/>
            <person name="Kalinowski J."/>
            <person name="Ruckert C."/>
        </authorList>
    </citation>
    <scope>NUCLEOTIDE SEQUENCE</scope>
    <source>
        <strain evidence="2">CGMCC 4.7308</strain>
    </source>
</reference>
<sequence length="481" mass="50365">MSPTLGRVLRSVVAVAAAGALLAGCTTAVSGQAAKIGTATVPSQPVDVGPSGPKNDVAPATVAVTADGHTKWDTQAKNTIADLYVFYGEVFPESFKERFTPAKELKSYDSNDPKATVCGRSLYHSVNASYNPGCDTIVWDRGVLLPRMGKDVGDLGAPTILAHEMGHLVQARLDEDMSDSDDVIMLEQQADCYAGAYWRWVADGHSTYYDLNRTSGVKEVLAAMMSTGDPVGLSPKAAQAHGSGFDRSFAFSLGFTNGAVRCSKIDQAEVDARIKETGFTVKPQNYGNVKITDGFLQQIVAVTNSYFAGKVPGYKAPTLAPYTGGAPPACASNAMSTPVGFCAATNTVAYNLAELQRIGTPTAGWNSRNGDMSAVILLVSRYALAAAAATGAPTTGDQAGLRALCYAGSWANWMRTPQGTGDRKLTLSPNDLDKAVYEVMASSLPAADASGGTSTGAIDQVQALYVGVVLGLQRCTDFYAG</sequence>